<dbReference type="EMBL" id="LAZR01036249">
    <property type="protein sequence ID" value="KKL25343.1"/>
    <property type="molecule type" value="Genomic_DNA"/>
</dbReference>
<protein>
    <submittedName>
        <fullName evidence="1">Uncharacterized protein</fullName>
    </submittedName>
</protein>
<dbReference type="AlphaFoldDB" id="A0A0F9EN99"/>
<sequence length="59" mass="6503">FGRLFAYIAKLSRPAYRGPLSVFQGKEGSEEIGLWSSPSIMPPSQAEGKLGIAIQHLWQ</sequence>
<comment type="caution">
    <text evidence="1">The sequence shown here is derived from an EMBL/GenBank/DDBJ whole genome shotgun (WGS) entry which is preliminary data.</text>
</comment>
<organism evidence="1">
    <name type="scientific">marine sediment metagenome</name>
    <dbReference type="NCBI Taxonomy" id="412755"/>
    <lineage>
        <taxon>unclassified sequences</taxon>
        <taxon>metagenomes</taxon>
        <taxon>ecological metagenomes</taxon>
    </lineage>
</organism>
<feature type="non-terminal residue" evidence="1">
    <location>
        <position position="1"/>
    </location>
</feature>
<name>A0A0F9EN99_9ZZZZ</name>
<evidence type="ECO:0000313" key="1">
    <source>
        <dbReference type="EMBL" id="KKL25343.1"/>
    </source>
</evidence>
<gene>
    <name evidence="1" type="ORF">LCGC14_2406240</name>
</gene>
<proteinExistence type="predicted"/>
<reference evidence="1" key="1">
    <citation type="journal article" date="2015" name="Nature">
        <title>Complex archaea that bridge the gap between prokaryotes and eukaryotes.</title>
        <authorList>
            <person name="Spang A."/>
            <person name="Saw J.H."/>
            <person name="Jorgensen S.L."/>
            <person name="Zaremba-Niedzwiedzka K."/>
            <person name="Martijn J."/>
            <person name="Lind A.E."/>
            <person name="van Eijk R."/>
            <person name="Schleper C."/>
            <person name="Guy L."/>
            <person name="Ettema T.J."/>
        </authorList>
    </citation>
    <scope>NUCLEOTIDE SEQUENCE</scope>
</reference>
<accession>A0A0F9EN99</accession>